<evidence type="ECO:0000313" key="2">
    <source>
        <dbReference type="EMBL" id="SDX56738.1"/>
    </source>
</evidence>
<protein>
    <submittedName>
        <fullName evidence="2">MerC mercury resistance protein</fullName>
    </submittedName>
</protein>
<organism evidence="2 3">
    <name type="scientific">Hydrobacter penzbergensis</name>
    <dbReference type="NCBI Taxonomy" id="1235997"/>
    <lineage>
        <taxon>Bacteria</taxon>
        <taxon>Pseudomonadati</taxon>
        <taxon>Bacteroidota</taxon>
        <taxon>Chitinophagia</taxon>
        <taxon>Chitinophagales</taxon>
        <taxon>Chitinophagaceae</taxon>
        <taxon>Hydrobacter</taxon>
    </lineage>
</organism>
<reference evidence="2 3" key="1">
    <citation type="submission" date="2016-10" db="EMBL/GenBank/DDBJ databases">
        <authorList>
            <person name="Varghese N."/>
            <person name="Submissions S."/>
        </authorList>
    </citation>
    <scope>NUCLEOTIDE SEQUENCE [LARGE SCALE GENOMIC DNA]</scope>
    <source>
        <strain evidence="2 3">DSM 25353</strain>
    </source>
</reference>
<feature type="transmembrane region" description="Helical" evidence="1">
    <location>
        <begin position="96"/>
        <end position="114"/>
    </location>
</feature>
<gene>
    <name evidence="2" type="ORF">SAMN05444410_12017</name>
</gene>
<name>A0A8X8LF89_9BACT</name>
<dbReference type="InterPro" id="IPR004891">
    <property type="entry name" value="Mercury-R_MerC"/>
</dbReference>
<keyword evidence="1" id="KW-0812">Transmembrane</keyword>
<dbReference type="GO" id="GO:0015097">
    <property type="term" value="F:mercury ion transmembrane transporter activity"/>
    <property type="evidence" value="ECO:0007669"/>
    <property type="project" value="InterPro"/>
</dbReference>
<keyword evidence="1" id="KW-0472">Membrane</keyword>
<sequence>MSIKVNWDAFGIATSLACAIHCAILPLVLTSLPLFGVEIIENRWFEYLMIGIAFCVGSYALYHGRKKHHHSWLPLVLFSIGMVFLVTKMIFHALQLWLLVPAVILIVTAHFLNYKLCRVHNHAHADDCSHESVI</sequence>
<keyword evidence="3" id="KW-1185">Reference proteome</keyword>
<comment type="caution">
    <text evidence="2">The sequence shown here is derived from an EMBL/GenBank/DDBJ whole genome shotgun (WGS) entry which is preliminary data.</text>
</comment>
<keyword evidence="1" id="KW-1133">Transmembrane helix</keyword>
<evidence type="ECO:0000313" key="3">
    <source>
        <dbReference type="Proteomes" id="UP000198711"/>
    </source>
</evidence>
<dbReference type="Pfam" id="PF03203">
    <property type="entry name" value="MerC"/>
    <property type="match status" value="1"/>
</dbReference>
<feature type="transmembrane region" description="Helical" evidence="1">
    <location>
        <begin position="12"/>
        <end position="32"/>
    </location>
</feature>
<feature type="transmembrane region" description="Helical" evidence="1">
    <location>
        <begin position="71"/>
        <end position="90"/>
    </location>
</feature>
<accession>A0A8X8LF89</accession>
<dbReference type="AlphaFoldDB" id="A0A8X8LF89"/>
<dbReference type="RefSeq" id="WP_026772552.1">
    <property type="nucleotide sequence ID" value="NZ_FNNO01000020.1"/>
</dbReference>
<dbReference type="EMBL" id="FNNO01000020">
    <property type="protein sequence ID" value="SDX56738.1"/>
    <property type="molecule type" value="Genomic_DNA"/>
</dbReference>
<proteinExistence type="predicted"/>
<evidence type="ECO:0000256" key="1">
    <source>
        <dbReference type="SAM" id="Phobius"/>
    </source>
</evidence>
<dbReference type="GO" id="GO:0016020">
    <property type="term" value="C:membrane"/>
    <property type="evidence" value="ECO:0007669"/>
    <property type="project" value="InterPro"/>
</dbReference>
<dbReference type="Proteomes" id="UP000198711">
    <property type="component" value="Unassembled WGS sequence"/>
</dbReference>
<feature type="transmembrane region" description="Helical" evidence="1">
    <location>
        <begin position="44"/>
        <end position="62"/>
    </location>
</feature>